<accession>A0AAF0ZRY4</accession>
<sequence length="51" mass="5763">MCLPWVDTIAGCERLKKFFKVVFIGHRCNKMSISLSKLVCNVKDMGCAPML</sequence>
<evidence type="ECO:0000313" key="2">
    <source>
        <dbReference type="Proteomes" id="UP001234989"/>
    </source>
</evidence>
<name>A0AAF0ZRY4_SOLVR</name>
<protein>
    <submittedName>
        <fullName evidence="1">Uncharacterized protein</fullName>
    </submittedName>
</protein>
<evidence type="ECO:0000313" key="1">
    <source>
        <dbReference type="EMBL" id="WMV47315.1"/>
    </source>
</evidence>
<dbReference type="AlphaFoldDB" id="A0AAF0ZRY4"/>
<gene>
    <name evidence="1" type="ORF">MTR67_040700</name>
</gene>
<dbReference type="EMBL" id="CP133620">
    <property type="protein sequence ID" value="WMV47315.1"/>
    <property type="molecule type" value="Genomic_DNA"/>
</dbReference>
<proteinExistence type="predicted"/>
<organism evidence="1 2">
    <name type="scientific">Solanum verrucosum</name>
    <dbReference type="NCBI Taxonomy" id="315347"/>
    <lineage>
        <taxon>Eukaryota</taxon>
        <taxon>Viridiplantae</taxon>
        <taxon>Streptophyta</taxon>
        <taxon>Embryophyta</taxon>
        <taxon>Tracheophyta</taxon>
        <taxon>Spermatophyta</taxon>
        <taxon>Magnoliopsida</taxon>
        <taxon>eudicotyledons</taxon>
        <taxon>Gunneridae</taxon>
        <taxon>Pentapetalae</taxon>
        <taxon>asterids</taxon>
        <taxon>lamiids</taxon>
        <taxon>Solanales</taxon>
        <taxon>Solanaceae</taxon>
        <taxon>Solanoideae</taxon>
        <taxon>Solaneae</taxon>
        <taxon>Solanum</taxon>
    </lineage>
</organism>
<dbReference type="Proteomes" id="UP001234989">
    <property type="component" value="Chromosome 9"/>
</dbReference>
<reference evidence="1" key="1">
    <citation type="submission" date="2023-08" db="EMBL/GenBank/DDBJ databases">
        <title>A de novo genome assembly of Solanum verrucosum Schlechtendal, a Mexican diploid species geographically isolated from the other diploid A-genome species in potato relatives.</title>
        <authorList>
            <person name="Hosaka K."/>
        </authorList>
    </citation>
    <scope>NUCLEOTIDE SEQUENCE</scope>
    <source>
        <tissue evidence="1">Young leaves</tissue>
    </source>
</reference>
<keyword evidence="2" id="KW-1185">Reference proteome</keyword>